<comment type="subcellular location">
    <subcellularLocation>
        <location evidence="1">Membrane</location>
    </subcellularLocation>
</comment>
<evidence type="ECO:0000256" key="4">
    <source>
        <dbReference type="ARBA" id="ARBA00023136"/>
    </source>
</evidence>
<proteinExistence type="predicted"/>
<keyword evidence="8" id="KW-1185">Reference proteome</keyword>
<feature type="domain" description="Cadherin" evidence="6">
    <location>
        <begin position="74"/>
        <end position="178"/>
    </location>
</feature>
<dbReference type="SMART" id="SM00112">
    <property type="entry name" value="CA"/>
    <property type="match status" value="4"/>
</dbReference>
<dbReference type="Gene3D" id="2.60.40.60">
    <property type="entry name" value="Cadherins"/>
    <property type="match status" value="4"/>
</dbReference>
<protein>
    <recommendedName>
        <fullName evidence="6">Cadherin domain-containing protein</fullName>
    </recommendedName>
</protein>
<keyword evidence="3 5" id="KW-0106">Calcium</keyword>
<dbReference type="PANTHER" id="PTHR24027:SF438">
    <property type="entry name" value="CADHERIN 23"/>
    <property type="match status" value="1"/>
</dbReference>
<keyword evidence="4" id="KW-0472">Membrane</keyword>
<dbReference type="GO" id="GO:0008013">
    <property type="term" value="F:beta-catenin binding"/>
    <property type="evidence" value="ECO:0007669"/>
    <property type="project" value="TreeGrafter"/>
</dbReference>
<evidence type="ECO:0000256" key="2">
    <source>
        <dbReference type="ARBA" id="ARBA00022737"/>
    </source>
</evidence>
<dbReference type="GO" id="GO:0016477">
    <property type="term" value="P:cell migration"/>
    <property type="evidence" value="ECO:0007669"/>
    <property type="project" value="TreeGrafter"/>
</dbReference>
<dbReference type="InterPro" id="IPR015919">
    <property type="entry name" value="Cadherin-like_sf"/>
</dbReference>
<dbReference type="AlphaFoldDB" id="A0AAV2R4B8"/>
<dbReference type="SUPFAM" id="SSF49313">
    <property type="entry name" value="Cadherin-like"/>
    <property type="match status" value="4"/>
</dbReference>
<feature type="non-terminal residue" evidence="7">
    <location>
        <position position="387"/>
    </location>
</feature>
<dbReference type="PRINTS" id="PR00205">
    <property type="entry name" value="CADHERIN"/>
</dbReference>
<sequence length="387" mass="42561">YFSIHHSDSVHSAEIFSINSETGDITLAKPLDRETTSKHQFTISCRDRGNQEKYDFARITITIIDDNDHHPVFLEKEIRANVRRGAAIGSLVTRVIAFDPDSGDYGRLSYFLNKGNIGKLFEIDKYLGTIRLIKGISSEEPYEYNLEIVAQDHGEQPTSAAISIRITITSDPDDPPTWTNEAQPQTIEVSEWLAVGSIIAQITANSVSSLAYAITSGNVHAKFRVSSTSGIVSLARAVDHEEADWYNLTITATNFDGVSSSRWLGVRILDENDCRPEWENFEHVGSVASQANVGSAVLHMYSFYGHPVPLTVRANDCDTAGNNGHITYSILEVQAAKYFSLDQHTGAVRVSGPLTDIAGQSVFFNIWATDGGYPVKECQIPASVNVT</sequence>
<dbReference type="Proteomes" id="UP001497623">
    <property type="component" value="Unassembled WGS sequence"/>
</dbReference>
<dbReference type="GO" id="GO:0045296">
    <property type="term" value="F:cadherin binding"/>
    <property type="evidence" value="ECO:0007669"/>
    <property type="project" value="TreeGrafter"/>
</dbReference>
<feature type="domain" description="Cadherin" evidence="6">
    <location>
        <begin position="181"/>
        <end position="278"/>
    </location>
</feature>
<dbReference type="FunFam" id="2.60.40.60:FF:000021">
    <property type="entry name" value="FAT atypical cadherin 1"/>
    <property type="match status" value="1"/>
</dbReference>
<gene>
    <name evidence="7" type="ORF">MNOR_LOCUS19816</name>
</gene>
<reference evidence="7 8" key="1">
    <citation type="submission" date="2024-05" db="EMBL/GenBank/DDBJ databases">
        <authorList>
            <person name="Wallberg A."/>
        </authorList>
    </citation>
    <scope>NUCLEOTIDE SEQUENCE [LARGE SCALE GENOMIC DNA]</scope>
</reference>
<accession>A0AAV2R4B8</accession>
<dbReference type="PROSITE" id="PS50268">
    <property type="entry name" value="CADHERIN_2"/>
    <property type="match status" value="4"/>
</dbReference>
<comment type="caution">
    <text evidence="7">The sequence shown here is derived from an EMBL/GenBank/DDBJ whole genome shotgun (WGS) entry which is preliminary data.</text>
</comment>
<feature type="non-terminal residue" evidence="7">
    <location>
        <position position="1"/>
    </location>
</feature>
<dbReference type="EMBL" id="CAXKWB010014937">
    <property type="protein sequence ID" value="CAL4112191.1"/>
    <property type="molecule type" value="Genomic_DNA"/>
</dbReference>
<dbReference type="GO" id="GO:0031175">
    <property type="term" value="P:neuron projection development"/>
    <property type="evidence" value="ECO:0007669"/>
    <property type="project" value="TreeGrafter"/>
</dbReference>
<organism evidence="7 8">
    <name type="scientific">Meganyctiphanes norvegica</name>
    <name type="common">Northern krill</name>
    <name type="synonym">Thysanopoda norvegica</name>
    <dbReference type="NCBI Taxonomy" id="48144"/>
    <lineage>
        <taxon>Eukaryota</taxon>
        <taxon>Metazoa</taxon>
        <taxon>Ecdysozoa</taxon>
        <taxon>Arthropoda</taxon>
        <taxon>Crustacea</taxon>
        <taxon>Multicrustacea</taxon>
        <taxon>Malacostraca</taxon>
        <taxon>Eumalacostraca</taxon>
        <taxon>Eucarida</taxon>
        <taxon>Euphausiacea</taxon>
        <taxon>Euphausiidae</taxon>
        <taxon>Meganyctiphanes</taxon>
    </lineage>
</organism>
<keyword evidence="2" id="KW-0677">Repeat</keyword>
<dbReference type="PANTHER" id="PTHR24027">
    <property type="entry name" value="CADHERIN-23"/>
    <property type="match status" value="1"/>
</dbReference>
<dbReference type="InterPro" id="IPR039808">
    <property type="entry name" value="Cadherin"/>
</dbReference>
<evidence type="ECO:0000256" key="1">
    <source>
        <dbReference type="ARBA" id="ARBA00004370"/>
    </source>
</evidence>
<dbReference type="GO" id="GO:0016342">
    <property type="term" value="C:catenin complex"/>
    <property type="evidence" value="ECO:0007669"/>
    <property type="project" value="TreeGrafter"/>
</dbReference>
<evidence type="ECO:0000256" key="5">
    <source>
        <dbReference type="PROSITE-ProRule" id="PRU00043"/>
    </source>
</evidence>
<dbReference type="Pfam" id="PF00028">
    <property type="entry name" value="Cadherin"/>
    <property type="match status" value="4"/>
</dbReference>
<dbReference type="GO" id="GO:0005509">
    <property type="term" value="F:calcium ion binding"/>
    <property type="evidence" value="ECO:0007669"/>
    <property type="project" value="UniProtKB-UniRule"/>
</dbReference>
<feature type="domain" description="Cadherin" evidence="6">
    <location>
        <begin position="305"/>
        <end position="386"/>
    </location>
</feature>
<evidence type="ECO:0000259" key="6">
    <source>
        <dbReference type="PROSITE" id="PS50268"/>
    </source>
</evidence>
<evidence type="ECO:0000313" key="8">
    <source>
        <dbReference type="Proteomes" id="UP001497623"/>
    </source>
</evidence>
<evidence type="ECO:0000313" key="7">
    <source>
        <dbReference type="EMBL" id="CAL4112191.1"/>
    </source>
</evidence>
<dbReference type="GO" id="GO:0007156">
    <property type="term" value="P:homophilic cell adhesion via plasma membrane adhesion molecules"/>
    <property type="evidence" value="ECO:0007669"/>
    <property type="project" value="InterPro"/>
</dbReference>
<name>A0AAV2R4B8_MEGNR</name>
<dbReference type="CDD" id="cd11304">
    <property type="entry name" value="Cadherin_repeat"/>
    <property type="match status" value="4"/>
</dbReference>
<evidence type="ECO:0000256" key="3">
    <source>
        <dbReference type="ARBA" id="ARBA00022837"/>
    </source>
</evidence>
<dbReference type="InterPro" id="IPR002126">
    <property type="entry name" value="Cadherin-like_dom"/>
</dbReference>
<feature type="domain" description="Cadherin" evidence="6">
    <location>
        <begin position="2"/>
        <end position="73"/>
    </location>
</feature>